<dbReference type="AlphaFoldDB" id="A0A0C2WIJ2"/>
<keyword evidence="3" id="KW-1185">Reference proteome</keyword>
<organism evidence="2 3">
    <name type="scientific">Amanita muscaria (strain Koide BX008)</name>
    <dbReference type="NCBI Taxonomy" id="946122"/>
    <lineage>
        <taxon>Eukaryota</taxon>
        <taxon>Fungi</taxon>
        <taxon>Dikarya</taxon>
        <taxon>Basidiomycota</taxon>
        <taxon>Agaricomycotina</taxon>
        <taxon>Agaricomycetes</taxon>
        <taxon>Agaricomycetidae</taxon>
        <taxon>Agaricales</taxon>
        <taxon>Pluteineae</taxon>
        <taxon>Amanitaceae</taxon>
        <taxon>Amanita</taxon>
    </lineage>
</organism>
<dbReference type="HOGENOM" id="CLU_074838_0_0_1"/>
<dbReference type="InParanoid" id="A0A0C2WIJ2"/>
<feature type="compositionally biased region" description="Basic and acidic residues" evidence="1">
    <location>
        <begin position="189"/>
        <end position="200"/>
    </location>
</feature>
<sequence>MRSQIASSTLSMKLAETIPVNGGQVVGRPRKKVCNSNSNNHNSSYTNSKPWCWSSQSCTTWIWRGCMTSFVAVVISLLKRFCKTQRHAREDLNRLHKVHAMYTLAELSILEFDPALGMECQRMAVRERKRREEHRKNREKLKDAAQLLLQYGNGNEAQCKGNGLGLDIRITDRRRLHSETGGDVSTDLHASEEGDDERRESKRSLVLLMGNRTLMNSILLVLLLFRRQDHSSNSNTIYTSTSTNISMSSDSRASRDNQVLFLVLRFRQRRGHRVASSLSGVERLTDAANPTPRKLPGGFDPFLFVSPSSDNLPSPAVTNTWA</sequence>
<evidence type="ECO:0000256" key="1">
    <source>
        <dbReference type="SAM" id="MobiDB-lite"/>
    </source>
</evidence>
<feature type="region of interest" description="Disordered" evidence="1">
    <location>
        <begin position="179"/>
        <end position="200"/>
    </location>
</feature>
<reference evidence="2 3" key="1">
    <citation type="submission" date="2014-04" db="EMBL/GenBank/DDBJ databases">
        <title>Evolutionary Origins and Diversification of the Mycorrhizal Mutualists.</title>
        <authorList>
            <consortium name="DOE Joint Genome Institute"/>
            <consortium name="Mycorrhizal Genomics Consortium"/>
            <person name="Kohler A."/>
            <person name="Kuo A."/>
            <person name="Nagy L.G."/>
            <person name="Floudas D."/>
            <person name="Copeland A."/>
            <person name="Barry K.W."/>
            <person name="Cichocki N."/>
            <person name="Veneault-Fourrey C."/>
            <person name="LaButti K."/>
            <person name="Lindquist E.A."/>
            <person name="Lipzen A."/>
            <person name="Lundell T."/>
            <person name="Morin E."/>
            <person name="Murat C."/>
            <person name="Riley R."/>
            <person name="Ohm R."/>
            <person name="Sun H."/>
            <person name="Tunlid A."/>
            <person name="Henrissat B."/>
            <person name="Grigoriev I.V."/>
            <person name="Hibbett D.S."/>
            <person name="Martin F."/>
        </authorList>
    </citation>
    <scope>NUCLEOTIDE SEQUENCE [LARGE SCALE GENOMIC DNA]</scope>
    <source>
        <strain evidence="2 3">Koide BX008</strain>
    </source>
</reference>
<gene>
    <name evidence="2" type="ORF">M378DRAFT_550742</name>
</gene>
<evidence type="ECO:0000313" key="2">
    <source>
        <dbReference type="EMBL" id="KIL55958.1"/>
    </source>
</evidence>
<proteinExistence type="predicted"/>
<accession>A0A0C2WIJ2</accession>
<dbReference type="Proteomes" id="UP000054549">
    <property type="component" value="Unassembled WGS sequence"/>
</dbReference>
<protein>
    <submittedName>
        <fullName evidence="2">Uncharacterized protein</fullName>
    </submittedName>
</protein>
<evidence type="ECO:0000313" key="3">
    <source>
        <dbReference type="Proteomes" id="UP000054549"/>
    </source>
</evidence>
<dbReference type="EMBL" id="KN818458">
    <property type="protein sequence ID" value="KIL55958.1"/>
    <property type="molecule type" value="Genomic_DNA"/>
</dbReference>
<name>A0A0C2WIJ2_AMAMK</name>
<dbReference type="STRING" id="946122.A0A0C2WIJ2"/>